<reference evidence="2 3" key="1">
    <citation type="journal article" date="2012" name="New Phytol.">
        <title>Insight into trade-off between wood decay and parasitism from the genome of a fungal forest pathogen.</title>
        <authorList>
            <person name="Olson A."/>
            <person name="Aerts A."/>
            <person name="Asiegbu F."/>
            <person name="Belbahri L."/>
            <person name="Bouzid O."/>
            <person name="Broberg A."/>
            <person name="Canback B."/>
            <person name="Coutinho P.M."/>
            <person name="Cullen D."/>
            <person name="Dalman K."/>
            <person name="Deflorio G."/>
            <person name="van Diepen L.T."/>
            <person name="Dunand C."/>
            <person name="Duplessis S."/>
            <person name="Durling M."/>
            <person name="Gonthier P."/>
            <person name="Grimwood J."/>
            <person name="Fossdal C.G."/>
            <person name="Hansson D."/>
            <person name="Henrissat B."/>
            <person name="Hietala A."/>
            <person name="Himmelstrand K."/>
            <person name="Hoffmeister D."/>
            <person name="Hogberg N."/>
            <person name="James T.Y."/>
            <person name="Karlsson M."/>
            <person name="Kohler A."/>
            <person name="Kues U."/>
            <person name="Lee Y.H."/>
            <person name="Lin Y.C."/>
            <person name="Lind M."/>
            <person name="Lindquist E."/>
            <person name="Lombard V."/>
            <person name="Lucas S."/>
            <person name="Lunden K."/>
            <person name="Morin E."/>
            <person name="Murat C."/>
            <person name="Park J."/>
            <person name="Raffaello T."/>
            <person name="Rouze P."/>
            <person name="Salamov A."/>
            <person name="Schmutz J."/>
            <person name="Solheim H."/>
            <person name="Stahlberg J."/>
            <person name="Velez H."/>
            <person name="de Vries R.P."/>
            <person name="Wiebenga A."/>
            <person name="Woodward S."/>
            <person name="Yakovlev I."/>
            <person name="Garbelotto M."/>
            <person name="Martin F."/>
            <person name="Grigoriev I.V."/>
            <person name="Stenlid J."/>
        </authorList>
    </citation>
    <scope>NUCLEOTIDE SEQUENCE [LARGE SCALE GENOMIC DNA]</scope>
    <source>
        <strain evidence="2 3">TC 32-1</strain>
    </source>
</reference>
<dbReference type="OrthoDB" id="3174319at2759"/>
<dbReference type="HOGENOM" id="CLU_1363258_0_0_1"/>
<name>W4K6Q1_HETIT</name>
<feature type="transmembrane region" description="Helical" evidence="1">
    <location>
        <begin position="32"/>
        <end position="52"/>
    </location>
</feature>
<dbReference type="AlphaFoldDB" id="W4K6Q1"/>
<evidence type="ECO:0000313" key="3">
    <source>
        <dbReference type="Proteomes" id="UP000030671"/>
    </source>
</evidence>
<dbReference type="RefSeq" id="XP_009546067.1">
    <property type="nucleotide sequence ID" value="XM_009547772.1"/>
</dbReference>
<protein>
    <submittedName>
        <fullName evidence="2">Uncharacterized protein</fullName>
    </submittedName>
</protein>
<dbReference type="Proteomes" id="UP000030671">
    <property type="component" value="Unassembled WGS sequence"/>
</dbReference>
<feature type="transmembrane region" description="Helical" evidence="1">
    <location>
        <begin position="58"/>
        <end position="81"/>
    </location>
</feature>
<keyword evidence="1" id="KW-0472">Membrane</keyword>
<feature type="transmembrane region" description="Helical" evidence="1">
    <location>
        <begin position="109"/>
        <end position="130"/>
    </location>
</feature>
<feature type="transmembrane region" description="Helical" evidence="1">
    <location>
        <begin position="136"/>
        <end position="159"/>
    </location>
</feature>
<sequence length="193" mass="21514">MLEVLPVINYVLCDAVVVWRAWLIWERNTKICIPSFVCLVGTLASTLIIIITQDDTSFVLGSLVLGFLLGSNLWTTSIIAWRAWRHRQFIKTQLGGGTARTNVEKILSLLIESGAIYCFVWSLYFLIFYALRNGAFIPAVILDQLAAIYPLTIIIIVHIRAVSSNWLSQVSSIDFVSPPSGTADPNRYSFTSG</sequence>
<keyword evidence="1" id="KW-0812">Transmembrane</keyword>
<gene>
    <name evidence="2" type="ORF">HETIRDRAFT_409359</name>
</gene>
<evidence type="ECO:0000256" key="1">
    <source>
        <dbReference type="SAM" id="Phobius"/>
    </source>
</evidence>
<keyword evidence="1" id="KW-1133">Transmembrane helix</keyword>
<dbReference type="InParanoid" id="W4K6Q1"/>
<dbReference type="GeneID" id="20672767"/>
<dbReference type="EMBL" id="KI925458">
    <property type="protein sequence ID" value="ETW81419.1"/>
    <property type="molecule type" value="Genomic_DNA"/>
</dbReference>
<accession>W4K6Q1</accession>
<evidence type="ECO:0000313" key="2">
    <source>
        <dbReference type="EMBL" id="ETW81419.1"/>
    </source>
</evidence>
<dbReference type="KEGG" id="hir:HETIRDRAFT_409359"/>
<keyword evidence="3" id="KW-1185">Reference proteome</keyword>
<organism evidence="2 3">
    <name type="scientific">Heterobasidion irregulare (strain TC 32-1)</name>
    <dbReference type="NCBI Taxonomy" id="747525"/>
    <lineage>
        <taxon>Eukaryota</taxon>
        <taxon>Fungi</taxon>
        <taxon>Dikarya</taxon>
        <taxon>Basidiomycota</taxon>
        <taxon>Agaricomycotina</taxon>
        <taxon>Agaricomycetes</taxon>
        <taxon>Russulales</taxon>
        <taxon>Bondarzewiaceae</taxon>
        <taxon>Heterobasidion</taxon>
        <taxon>Heterobasidion annosum species complex</taxon>
    </lineage>
</organism>
<proteinExistence type="predicted"/>
<feature type="transmembrane region" description="Helical" evidence="1">
    <location>
        <begin position="6"/>
        <end position="25"/>
    </location>
</feature>